<proteinExistence type="inferred from homology"/>
<keyword evidence="7" id="KW-1185">Reference proteome</keyword>
<protein>
    <recommendedName>
        <fullName evidence="3">Formylmethanofuran--tetrahydromethanopterin formyltransferase</fullName>
        <shortName evidence="3">Ftr</shortName>
        <ecNumber evidence="3">2.3.1.101</ecNumber>
    </recommendedName>
    <alternativeName>
        <fullName evidence="3">H4MPT formyltransferase</fullName>
    </alternativeName>
</protein>
<keyword evidence="3" id="KW-0554">One-carbon metabolism</keyword>
<evidence type="ECO:0000256" key="1">
    <source>
        <dbReference type="ARBA" id="ARBA00006770"/>
    </source>
</evidence>
<keyword evidence="3" id="KW-0963">Cytoplasm</keyword>
<dbReference type="Gene3D" id="3.30.70.520">
    <property type="match status" value="2"/>
</dbReference>
<dbReference type="UniPathway" id="UPA00562">
    <property type="reaction ID" value="UER00704"/>
</dbReference>
<comment type="similarity">
    <text evidence="1 3">Belongs to the FTR family.</text>
</comment>
<dbReference type="NCBIfam" id="TIGR03119">
    <property type="entry name" value="one_C_fhcD"/>
    <property type="match status" value="1"/>
</dbReference>
<dbReference type="Pfam" id="PF02741">
    <property type="entry name" value="FTR_C"/>
    <property type="match status" value="1"/>
</dbReference>
<comment type="catalytic activity">
    <reaction evidence="3">
        <text>N-formylmethanofuran + 5,6,7,8-tetrahydromethanopterin + H(+) = N(5)-formyl-5,6,7,8-tetrahydromethanopterin + methanofuran</text>
        <dbReference type="Rhea" id="RHEA:18061"/>
        <dbReference type="ChEBI" id="CHEBI:15378"/>
        <dbReference type="ChEBI" id="CHEBI:57727"/>
        <dbReference type="ChEBI" id="CHEBI:58018"/>
        <dbReference type="ChEBI" id="CHEBI:58103"/>
        <dbReference type="ChEBI" id="CHEBI:58151"/>
        <dbReference type="EC" id="2.3.1.101"/>
    </reaction>
</comment>
<keyword evidence="2 3" id="KW-0808">Transferase</keyword>
<dbReference type="Pfam" id="PF01913">
    <property type="entry name" value="FTR"/>
    <property type="match status" value="1"/>
</dbReference>
<dbReference type="OrthoDB" id="8841169at2"/>
<dbReference type="InterPro" id="IPR023447">
    <property type="entry name" value="ForMFR_H4MPT_ForTrfase_fd-like"/>
</dbReference>
<feature type="domain" description="Formylmethanofuran: tetrahydromethanopterin formyltransferase Ftr C-terminal" evidence="5">
    <location>
        <begin position="149"/>
        <end position="300"/>
    </location>
</feature>
<dbReference type="EMBL" id="LPWF01000027">
    <property type="protein sequence ID" value="ODR97115.1"/>
    <property type="molecule type" value="Genomic_DNA"/>
</dbReference>
<organism evidence="6 7">
    <name type="scientific">Methyloceanibacter superfactus</name>
    <dbReference type="NCBI Taxonomy" id="1774969"/>
    <lineage>
        <taxon>Bacteria</taxon>
        <taxon>Pseudomonadati</taxon>
        <taxon>Pseudomonadota</taxon>
        <taxon>Alphaproteobacteria</taxon>
        <taxon>Hyphomicrobiales</taxon>
        <taxon>Hyphomicrobiaceae</taxon>
        <taxon>Methyloceanibacter</taxon>
    </lineage>
</organism>
<dbReference type="InterPro" id="IPR002770">
    <property type="entry name" value="ForMFR_H4MPT_ForTrfase_C"/>
</dbReference>
<comment type="subunit">
    <text evidence="3">Homotetramer.</text>
</comment>
<dbReference type="Proteomes" id="UP000094472">
    <property type="component" value="Unassembled WGS sequence"/>
</dbReference>
<comment type="pathway">
    <text evidence="3">One-carbon metabolism; formaldehyde degradation; formate from formaldehyde (H(4)MPT route): step 4/5.</text>
</comment>
<feature type="domain" description="Formylmethanofuran: tetrahydromethanopterin formyltransferase Ftr N-terminal" evidence="4">
    <location>
        <begin position="5"/>
        <end position="146"/>
    </location>
</feature>
<comment type="function">
    <text evidence="3">Catalyzes the transfer of a formyl group from 5-formyl tetrahydromethanopterin (5-formyl-H(4)MPT) to methanofuran (MFR) to produce formylmethanofuran (formyl-MFR) and tetrahydromethanopterin (H(4)MPT).</text>
</comment>
<name>A0A1E3VUC6_9HYPH</name>
<dbReference type="InterPro" id="IPR014053">
    <property type="entry name" value="ForMFR_H4MPT_ForTrfase"/>
</dbReference>
<evidence type="ECO:0000256" key="3">
    <source>
        <dbReference type="HAMAP-Rule" id="MF_00579"/>
    </source>
</evidence>
<sequence length="302" mass="31756">MAELKVKGVTIIETFAEAFPMVGTRIIITAPTMEWALISARTMTGFATSVIACGAEAGIERTLSRKETPDGRPGVAVLLFTMNADKLQTQLRNRVGQCVLTSPGSACFAGLEGEKSLKLGSSLRFFGDGWQMSKVLGGKRYWRIPVMDGEFVCEDKTGLTKKAVGGGNLLVLGKTHAAVLAACTRAVKAMAELPDVITPFPGGIVRSGSKVGSKYKGQIASTNDAYCPSLKGAVKSELPLNVEAVLEIVIDGLTAEAIHKAMHAGIHAIAKGGAREGVTHITAGNYGGNLGPHHFHLKEIVG</sequence>
<comment type="subcellular location">
    <subcellularLocation>
        <location evidence="3">Cytoplasm</location>
    </subcellularLocation>
</comment>
<evidence type="ECO:0000259" key="4">
    <source>
        <dbReference type="Pfam" id="PF01913"/>
    </source>
</evidence>
<keyword evidence="3" id="KW-0012">Acyltransferase</keyword>
<dbReference type="AlphaFoldDB" id="A0A1E3VUC6"/>
<dbReference type="EC" id="2.3.1.101" evidence="3"/>
<dbReference type="GO" id="GO:0046294">
    <property type="term" value="P:formaldehyde catabolic process"/>
    <property type="evidence" value="ECO:0007669"/>
    <property type="project" value="UniProtKB-UniRule"/>
</dbReference>
<reference evidence="6 7" key="1">
    <citation type="journal article" date="2016" name="Environ. Microbiol.">
        <title>New Methyloceanibacter diversity from North Sea sediments includes methanotroph containing solely the soluble methane monooxygenase.</title>
        <authorList>
            <person name="Vekeman B."/>
            <person name="Kerckhof F.M."/>
            <person name="Cremers G."/>
            <person name="de Vos P."/>
            <person name="Vandamme P."/>
            <person name="Boon N."/>
            <person name="Op den Camp H.J."/>
            <person name="Heylen K."/>
        </authorList>
    </citation>
    <scope>NUCLEOTIDE SEQUENCE [LARGE SCALE GENOMIC DNA]</scope>
    <source>
        <strain evidence="6 7">R-67175</strain>
    </source>
</reference>
<dbReference type="GO" id="GO:0005737">
    <property type="term" value="C:cytoplasm"/>
    <property type="evidence" value="ECO:0007669"/>
    <property type="project" value="UniProtKB-SubCell"/>
</dbReference>
<dbReference type="STRING" id="1774969.AUC69_12970"/>
<evidence type="ECO:0000313" key="7">
    <source>
        <dbReference type="Proteomes" id="UP000094472"/>
    </source>
</evidence>
<dbReference type="NCBIfam" id="NF002554">
    <property type="entry name" value="PRK02114.1"/>
    <property type="match status" value="1"/>
</dbReference>
<evidence type="ECO:0000259" key="5">
    <source>
        <dbReference type="Pfam" id="PF02741"/>
    </source>
</evidence>
<dbReference type="SUPFAM" id="SSF55112">
    <property type="entry name" value="Formylmethanofuran:tetrahydromethanopterin formyltransferase"/>
    <property type="match status" value="2"/>
</dbReference>
<evidence type="ECO:0000256" key="2">
    <source>
        <dbReference type="ARBA" id="ARBA00022679"/>
    </source>
</evidence>
<dbReference type="GO" id="GO:0030270">
    <property type="term" value="F:formylmethanofuran-tetrahydromethanopterin N-formyltransferase activity"/>
    <property type="evidence" value="ECO:0007669"/>
    <property type="project" value="UniProtKB-UniRule"/>
</dbReference>
<accession>A0A1E3VUC6</accession>
<comment type="caution">
    <text evidence="6">The sequence shown here is derived from an EMBL/GenBank/DDBJ whole genome shotgun (WGS) entry which is preliminary data.</text>
</comment>
<dbReference type="HAMAP" id="MF_00579">
    <property type="entry name" value="FTR"/>
    <property type="match status" value="1"/>
</dbReference>
<gene>
    <name evidence="3" type="primary">ffsA</name>
    <name evidence="6" type="ORF">AUC69_12970</name>
</gene>
<dbReference type="GO" id="GO:0006730">
    <property type="term" value="P:one-carbon metabolic process"/>
    <property type="evidence" value="ECO:0007669"/>
    <property type="project" value="UniProtKB-UniRule"/>
</dbReference>
<dbReference type="InterPro" id="IPR022667">
    <property type="entry name" value="ForMFR_H4MPT_ForTrfase_N"/>
</dbReference>
<evidence type="ECO:0000313" key="6">
    <source>
        <dbReference type="EMBL" id="ODR97115.1"/>
    </source>
</evidence>
<dbReference type="PIRSF" id="PIRSF006414">
    <property type="entry name" value="Ftr_formyl_trnsf"/>
    <property type="match status" value="1"/>
</dbReference>